<keyword evidence="5" id="KW-0067">ATP-binding</keyword>
<dbReference type="KEGG" id="tad:TRIADDRAFT_52446"/>
<dbReference type="GO" id="GO:0004823">
    <property type="term" value="F:leucine-tRNA ligase activity"/>
    <property type="evidence" value="ECO:0007669"/>
    <property type="project" value="UniProtKB-EC"/>
</dbReference>
<evidence type="ECO:0000313" key="11">
    <source>
        <dbReference type="Proteomes" id="UP000009022"/>
    </source>
</evidence>
<dbReference type="InParanoid" id="B3RIL3"/>
<feature type="domain" description="Aminoacyl-tRNA synthetase class Ia" evidence="8">
    <location>
        <begin position="10"/>
        <end position="150"/>
    </location>
</feature>
<dbReference type="Proteomes" id="UP000009022">
    <property type="component" value="Unassembled WGS sequence"/>
</dbReference>
<organism evidence="10 11">
    <name type="scientific">Trichoplax adhaerens</name>
    <name type="common">Trichoplax reptans</name>
    <dbReference type="NCBI Taxonomy" id="10228"/>
    <lineage>
        <taxon>Eukaryota</taxon>
        <taxon>Metazoa</taxon>
        <taxon>Placozoa</taxon>
        <taxon>Uniplacotomia</taxon>
        <taxon>Trichoplacea</taxon>
        <taxon>Trichoplacidae</taxon>
        <taxon>Trichoplax</taxon>
    </lineage>
</organism>
<dbReference type="GeneID" id="6749421"/>
<dbReference type="InterPro" id="IPR002300">
    <property type="entry name" value="aa-tRNA-synth_Ia"/>
</dbReference>
<evidence type="ECO:0000256" key="3">
    <source>
        <dbReference type="ARBA" id="ARBA00022598"/>
    </source>
</evidence>
<dbReference type="Gene3D" id="3.40.50.620">
    <property type="entry name" value="HUPs"/>
    <property type="match status" value="1"/>
</dbReference>
<dbReference type="Pfam" id="PF00133">
    <property type="entry name" value="tRNA-synt_1"/>
    <property type="match status" value="1"/>
</dbReference>
<reference evidence="10 11" key="1">
    <citation type="journal article" date="2008" name="Nature">
        <title>The Trichoplax genome and the nature of placozoans.</title>
        <authorList>
            <person name="Srivastava M."/>
            <person name="Begovic E."/>
            <person name="Chapman J."/>
            <person name="Putnam N.H."/>
            <person name="Hellsten U."/>
            <person name="Kawashima T."/>
            <person name="Kuo A."/>
            <person name="Mitros T."/>
            <person name="Salamov A."/>
            <person name="Carpenter M.L."/>
            <person name="Signorovitch A.Y."/>
            <person name="Moreno M.A."/>
            <person name="Kamm K."/>
            <person name="Grimwood J."/>
            <person name="Schmutz J."/>
            <person name="Shapiro H."/>
            <person name="Grigoriev I.V."/>
            <person name="Buss L.W."/>
            <person name="Schierwater B."/>
            <person name="Dellaporta S.L."/>
            <person name="Rokhsar D.S."/>
        </authorList>
    </citation>
    <scope>NUCLEOTIDE SEQUENCE [LARGE SCALE GENOMIC DNA]</scope>
    <source>
        <strain evidence="10 11">Grell-BS-1999</strain>
    </source>
</reference>
<sequence>MSNKHNFTQDMNKKKKFYVLPMFPYPSGTLHMGHVRVYAMSNCIAQFRKMQGFNVIHPMGWDAFGLPAENAALERDYDPITWTYSNIDQMRTQLINLGLDFDWEKEIMTCSPDYYKWTQWLFLRMFDAGLAYQRQALVNWDPVDQTVLAKEQTLLSGLDDLKWPEIVKQLQRKWLGKKMLGNQRIGEYNKLSVCTDAPQYVYGATYVAIALDHPFVSAVLENSPRTIYNKELGINVVNPLNGCSIPVYVANYVLSDFGSLAVLGIPGHGGKREKGFAMKFNIPILYVLDGRECLVNSHQVVPVPDEELPVRLPDYHNASRSKSFSLRNISEWLNTSCPK</sequence>
<dbReference type="CTD" id="6749421"/>
<evidence type="ECO:0000256" key="5">
    <source>
        <dbReference type="ARBA" id="ARBA00022840"/>
    </source>
</evidence>
<accession>B3RIL3</accession>
<dbReference type="PRINTS" id="PR00985">
    <property type="entry name" value="TRNASYNTHLEU"/>
</dbReference>
<dbReference type="InterPro" id="IPR001412">
    <property type="entry name" value="aa-tRNA-synth_I_CS"/>
</dbReference>
<proteinExistence type="inferred from homology"/>
<dbReference type="EMBL" id="DS985241">
    <property type="protein sequence ID" value="EDV29004.1"/>
    <property type="molecule type" value="Genomic_DNA"/>
</dbReference>
<keyword evidence="11" id="KW-1185">Reference proteome</keyword>
<dbReference type="InterPro" id="IPR025709">
    <property type="entry name" value="Leu_tRNA-synth_edit"/>
</dbReference>
<gene>
    <name evidence="10" type="ORF">TRIADDRAFT_52446</name>
</gene>
<dbReference type="GO" id="GO:0005737">
    <property type="term" value="C:cytoplasm"/>
    <property type="evidence" value="ECO:0007669"/>
    <property type="project" value="UniProtKB-ARBA"/>
</dbReference>
<evidence type="ECO:0000256" key="7">
    <source>
        <dbReference type="ARBA" id="ARBA00023146"/>
    </source>
</evidence>
<comment type="similarity">
    <text evidence="1">Belongs to the class-I aminoacyl-tRNA synthetase family.</text>
</comment>
<evidence type="ECO:0000256" key="1">
    <source>
        <dbReference type="ARBA" id="ARBA00005594"/>
    </source>
</evidence>
<dbReference type="FunFam" id="3.40.50.620:FF:000060">
    <property type="entry name" value="Leucine--tRNA ligase"/>
    <property type="match status" value="1"/>
</dbReference>
<dbReference type="PANTHER" id="PTHR43740:SF2">
    <property type="entry name" value="LEUCINE--TRNA LIGASE, MITOCHONDRIAL"/>
    <property type="match status" value="1"/>
</dbReference>
<evidence type="ECO:0000259" key="8">
    <source>
        <dbReference type="Pfam" id="PF00133"/>
    </source>
</evidence>
<dbReference type="Pfam" id="PF13603">
    <property type="entry name" value="tRNA-synt_1_2"/>
    <property type="match status" value="1"/>
</dbReference>
<dbReference type="PhylomeDB" id="B3RIL3"/>
<evidence type="ECO:0000256" key="2">
    <source>
        <dbReference type="ARBA" id="ARBA00013164"/>
    </source>
</evidence>
<dbReference type="eggNOG" id="KOG0435">
    <property type="taxonomic scope" value="Eukaryota"/>
</dbReference>
<evidence type="ECO:0000313" key="10">
    <source>
        <dbReference type="EMBL" id="EDV29004.1"/>
    </source>
</evidence>
<dbReference type="SUPFAM" id="SSF52374">
    <property type="entry name" value="Nucleotidylyl transferase"/>
    <property type="match status" value="1"/>
</dbReference>
<evidence type="ECO:0000256" key="6">
    <source>
        <dbReference type="ARBA" id="ARBA00022917"/>
    </source>
</evidence>
<dbReference type="InterPro" id="IPR002302">
    <property type="entry name" value="Leu-tRNA-ligase"/>
</dbReference>
<dbReference type="Gene3D" id="3.90.740.10">
    <property type="entry name" value="Valyl/Leucyl/Isoleucyl-tRNA synthetase, editing domain"/>
    <property type="match status" value="1"/>
</dbReference>
<dbReference type="GO" id="GO:0002161">
    <property type="term" value="F:aminoacyl-tRNA deacylase activity"/>
    <property type="evidence" value="ECO:0007669"/>
    <property type="project" value="InterPro"/>
</dbReference>
<dbReference type="STRING" id="10228.B3RIL3"/>
<evidence type="ECO:0000259" key="9">
    <source>
        <dbReference type="Pfam" id="PF13603"/>
    </source>
</evidence>
<name>B3RIL3_TRIAD</name>
<keyword evidence="3" id="KW-0436">Ligase</keyword>
<dbReference type="PROSITE" id="PS00178">
    <property type="entry name" value="AA_TRNA_LIGASE_I"/>
    <property type="match status" value="1"/>
</dbReference>
<keyword evidence="4" id="KW-0547">Nucleotide-binding</keyword>
<keyword evidence="6" id="KW-0648">Protein biosynthesis</keyword>
<dbReference type="InterPro" id="IPR014729">
    <property type="entry name" value="Rossmann-like_a/b/a_fold"/>
</dbReference>
<dbReference type="RefSeq" id="XP_002108206.1">
    <property type="nucleotide sequence ID" value="XM_002108170.1"/>
</dbReference>
<dbReference type="GO" id="GO:0006429">
    <property type="term" value="P:leucyl-tRNA aminoacylation"/>
    <property type="evidence" value="ECO:0007669"/>
    <property type="project" value="InterPro"/>
</dbReference>
<dbReference type="InterPro" id="IPR009008">
    <property type="entry name" value="Val/Leu/Ile-tRNA-synth_edit"/>
</dbReference>
<dbReference type="GO" id="GO:0005524">
    <property type="term" value="F:ATP binding"/>
    <property type="evidence" value="ECO:0007669"/>
    <property type="project" value="UniProtKB-KW"/>
</dbReference>
<dbReference type="EC" id="6.1.1.4" evidence="2"/>
<dbReference type="HOGENOM" id="CLU_004427_4_1_1"/>
<dbReference type="SUPFAM" id="SSF50677">
    <property type="entry name" value="ValRS/IleRS/LeuRS editing domain"/>
    <property type="match status" value="1"/>
</dbReference>
<keyword evidence="7" id="KW-0030">Aminoacyl-tRNA synthetase</keyword>
<evidence type="ECO:0000256" key="4">
    <source>
        <dbReference type="ARBA" id="ARBA00022741"/>
    </source>
</evidence>
<dbReference type="OrthoDB" id="15954at2759"/>
<feature type="domain" description="Leucyl-tRNA synthetase editing" evidence="9">
    <location>
        <begin position="232"/>
        <end position="291"/>
    </location>
</feature>
<dbReference type="AlphaFoldDB" id="B3RIL3"/>
<protein>
    <recommendedName>
        <fullName evidence="2">leucine--tRNA ligase</fullName>
        <ecNumber evidence="2">6.1.1.4</ecNumber>
    </recommendedName>
</protein>
<dbReference type="PANTHER" id="PTHR43740">
    <property type="entry name" value="LEUCYL-TRNA SYNTHETASE"/>
    <property type="match status" value="1"/>
</dbReference>